<gene>
    <name evidence="3" type="ORF">I7V27_04900</name>
</gene>
<protein>
    <submittedName>
        <fullName evidence="3">Formylglycine-generating enzyme family protein</fullName>
    </submittedName>
</protein>
<organism evidence="3 4">
    <name type="scientific">Lelliottia amnigena</name>
    <name type="common">Enterobacter amnigenus</name>
    <dbReference type="NCBI Taxonomy" id="61646"/>
    <lineage>
        <taxon>Bacteria</taxon>
        <taxon>Pseudomonadati</taxon>
        <taxon>Pseudomonadota</taxon>
        <taxon>Gammaproteobacteria</taxon>
        <taxon>Enterobacterales</taxon>
        <taxon>Enterobacteriaceae</taxon>
        <taxon>Lelliottia</taxon>
    </lineage>
</organism>
<dbReference type="EMBL" id="JAENMS010000002">
    <property type="protein sequence ID" value="MBL5933798.1"/>
    <property type="molecule type" value="Genomic_DNA"/>
</dbReference>
<feature type="domain" description="Sulfatase-modifying factor enzyme-like" evidence="2">
    <location>
        <begin position="63"/>
        <end position="295"/>
    </location>
</feature>
<dbReference type="Proteomes" id="UP000653275">
    <property type="component" value="Unassembled WGS sequence"/>
</dbReference>
<sequence length="312" mass="35402">MMLTKHKGKEMVKNRRNISVPIIIILKGIGLFLFLSGSASAGLTESIQVNNQQIYVNSLGMRFVTIPVGQFLMGSSDATSDSREKPQHSVIFSHDFFMGQFEVTQADWLAVIGENPYVRDRSNPYYLLPGMADRITHPDHPATVSWQDAMEFIEKLNQREGTTSYRLPTEAEWEYAARAGSTTRYFFGDDASALDNYAWHGENFISGGTHPVGMKKPNPWGLYDIYGNAWEWVSDYYNTRYYAQSPEHNPQGPDGGTERVVRGGSWHSTSDGWHSAWRKPYPEDYRGISIGFRVVYTGLPESSLSHQRPQQR</sequence>
<feature type="region of interest" description="Disordered" evidence="1">
    <location>
        <begin position="247"/>
        <end position="270"/>
    </location>
</feature>
<dbReference type="PANTHER" id="PTHR23150:SF19">
    <property type="entry name" value="FORMYLGLYCINE-GENERATING ENZYME"/>
    <property type="match status" value="1"/>
</dbReference>
<name>A0AAP2ABC9_LELAM</name>
<dbReference type="InterPro" id="IPR042095">
    <property type="entry name" value="SUMF_sf"/>
</dbReference>
<dbReference type="RefSeq" id="WP_202665403.1">
    <property type="nucleotide sequence ID" value="NZ_JAENMR010000002.1"/>
</dbReference>
<evidence type="ECO:0000313" key="3">
    <source>
        <dbReference type="EMBL" id="MBL5933798.1"/>
    </source>
</evidence>
<dbReference type="Pfam" id="PF03781">
    <property type="entry name" value="FGE-sulfatase"/>
    <property type="match status" value="1"/>
</dbReference>
<proteinExistence type="predicted"/>
<dbReference type="SUPFAM" id="SSF56436">
    <property type="entry name" value="C-type lectin-like"/>
    <property type="match status" value="1"/>
</dbReference>
<dbReference type="InterPro" id="IPR051043">
    <property type="entry name" value="Sulfatase_Mod_Factor_Kinase"/>
</dbReference>
<dbReference type="AlphaFoldDB" id="A0AAP2ABC9"/>
<comment type="caution">
    <text evidence="3">The sequence shown here is derived from an EMBL/GenBank/DDBJ whole genome shotgun (WGS) entry which is preliminary data.</text>
</comment>
<reference evidence="3" key="1">
    <citation type="submission" date="2020-12" db="EMBL/GenBank/DDBJ databases">
        <title>Draft genome sequence of Enterobacter spp., Lelliottia spp. and Serratia spp. isolated from drinking water reservoirs and lakes.</title>
        <authorList>
            <person name="Reitter C."/>
            <person name="Neuhaus K."/>
            <person name="Huegler M."/>
        </authorList>
    </citation>
    <scope>NUCLEOTIDE SEQUENCE</scope>
    <source>
        <strain evidence="3">TZW15</strain>
    </source>
</reference>
<evidence type="ECO:0000256" key="1">
    <source>
        <dbReference type="SAM" id="MobiDB-lite"/>
    </source>
</evidence>
<dbReference type="InterPro" id="IPR005532">
    <property type="entry name" value="SUMF_dom"/>
</dbReference>
<evidence type="ECO:0000313" key="4">
    <source>
        <dbReference type="Proteomes" id="UP000653275"/>
    </source>
</evidence>
<accession>A0AAP2ABC9</accession>
<dbReference type="InterPro" id="IPR016187">
    <property type="entry name" value="CTDL_fold"/>
</dbReference>
<evidence type="ECO:0000259" key="2">
    <source>
        <dbReference type="Pfam" id="PF03781"/>
    </source>
</evidence>
<dbReference type="Gene3D" id="3.90.1580.10">
    <property type="entry name" value="paralog of FGE (formylglycine-generating enzyme)"/>
    <property type="match status" value="1"/>
</dbReference>
<dbReference type="GO" id="GO:0120147">
    <property type="term" value="F:formylglycine-generating oxidase activity"/>
    <property type="evidence" value="ECO:0007669"/>
    <property type="project" value="TreeGrafter"/>
</dbReference>
<dbReference type="PANTHER" id="PTHR23150">
    <property type="entry name" value="SULFATASE MODIFYING FACTOR 1, 2"/>
    <property type="match status" value="1"/>
</dbReference>